<gene>
    <name evidence="2" type="ORF">GCM10011520_38710</name>
</gene>
<evidence type="ECO:0000256" key="1">
    <source>
        <dbReference type="SAM" id="Phobius"/>
    </source>
</evidence>
<feature type="transmembrane region" description="Helical" evidence="1">
    <location>
        <begin position="6"/>
        <end position="24"/>
    </location>
</feature>
<protein>
    <submittedName>
        <fullName evidence="2">Uncharacterized protein</fullName>
    </submittedName>
</protein>
<evidence type="ECO:0000313" key="3">
    <source>
        <dbReference type="Proteomes" id="UP000606498"/>
    </source>
</evidence>
<sequence length="161" mass="18420">MKQGLIGGYLAIAFVFSIFMWLFGEHSYRGYPYNMGKAIVWPISIFKSYPEIDGDSPLKFASSYQKVASSGDMEGNVAFNEAIGLLAYYFYVEGEPSIRLKDFKELMYQGAGADRFFRSLIEKEIIRIKMADYLDGMSFGDIVSERDDIEDDLMDLLEDRE</sequence>
<keyword evidence="1" id="KW-0472">Membrane</keyword>
<keyword evidence="3" id="KW-1185">Reference proteome</keyword>
<dbReference type="Proteomes" id="UP000606498">
    <property type="component" value="Unassembled WGS sequence"/>
</dbReference>
<evidence type="ECO:0000313" key="2">
    <source>
        <dbReference type="EMBL" id="GGE94644.1"/>
    </source>
</evidence>
<proteinExistence type="predicted"/>
<name>A0ABQ1TJ33_9GAMM</name>
<comment type="caution">
    <text evidence="2">The sequence shown here is derived from an EMBL/GenBank/DDBJ whole genome shotgun (WGS) entry which is preliminary data.</text>
</comment>
<keyword evidence="1" id="KW-0812">Transmembrane</keyword>
<reference evidence="3" key="1">
    <citation type="journal article" date="2019" name="Int. J. Syst. Evol. Microbiol.">
        <title>The Global Catalogue of Microorganisms (GCM) 10K type strain sequencing project: providing services to taxonomists for standard genome sequencing and annotation.</title>
        <authorList>
            <consortium name="The Broad Institute Genomics Platform"/>
            <consortium name="The Broad Institute Genome Sequencing Center for Infectious Disease"/>
            <person name="Wu L."/>
            <person name="Ma J."/>
        </authorList>
    </citation>
    <scope>NUCLEOTIDE SEQUENCE [LARGE SCALE GENOMIC DNA]</scope>
    <source>
        <strain evidence="3">CGMCC 1.16033</strain>
    </source>
</reference>
<dbReference type="RefSeq" id="WP_100146009.1">
    <property type="nucleotide sequence ID" value="NZ_BMKO01000025.1"/>
</dbReference>
<keyword evidence="1" id="KW-1133">Transmembrane helix</keyword>
<organism evidence="2 3">
    <name type="scientific">Shewanella carassii</name>
    <dbReference type="NCBI Taxonomy" id="1987584"/>
    <lineage>
        <taxon>Bacteria</taxon>
        <taxon>Pseudomonadati</taxon>
        <taxon>Pseudomonadota</taxon>
        <taxon>Gammaproteobacteria</taxon>
        <taxon>Alteromonadales</taxon>
        <taxon>Shewanellaceae</taxon>
        <taxon>Shewanella</taxon>
    </lineage>
</organism>
<dbReference type="EMBL" id="BMKO01000025">
    <property type="protein sequence ID" value="GGE94644.1"/>
    <property type="molecule type" value="Genomic_DNA"/>
</dbReference>
<accession>A0ABQ1TJ33</accession>